<dbReference type="Proteomes" id="UP000502377">
    <property type="component" value="Chromosome"/>
</dbReference>
<feature type="signal peptide" evidence="4">
    <location>
        <begin position="1"/>
        <end position="23"/>
    </location>
</feature>
<dbReference type="PROSITE" id="PS51257">
    <property type="entry name" value="PROKAR_LIPOPROTEIN"/>
    <property type="match status" value="1"/>
</dbReference>
<name>A0A6G5QMG6_CAMRE</name>
<dbReference type="KEGG" id="crx:CRECT_1123"/>
<feature type="domain" description="NlpC/P60" evidence="5">
    <location>
        <begin position="68"/>
        <end position="167"/>
    </location>
</feature>
<dbReference type="Gene3D" id="3.90.1720.10">
    <property type="entry name" value="endopeptidase domain like (from Nostoc punctiforme)"/>
    <property type="match status" value="1"/>
</dbReference>
<keyword evidence="2" id="KW-0378">Hydrolase</keyword>
<sequence>MKFTIFLPLASLAALIFSGCVGSAPKIYPIDQSGEILNARFLNSQQDVFNDLGGIALSNFMQGFLDKKDGGDCSGFVSLVNKNINNIYFAETNLLKFYGEKGLKSQAIFNFYKKRNLISQTSPKLGDLVFFSNTTSQTKSKNKQIVTHLGIIDRIEDDGTIRFMHNTRGKNKNGFINLFQKNSHKIGGKVVNSYIVACKGGNADCLTSNRFAGFGKVKF</sequence>
<organism evidence="6 7">
    <name type="scientific">Campylobacter rectus</name>
    <name type="common">Wolinella recta</name>
    <dbReference type="NCBI Taxonomy" id="203"/>
    <lineage>
        <taxon>Bacteria</taxon>
        <taxon>Pseudomonadati</taxon>
        <taxon>Campylobacterota</taxon>
        <taxon>Epsilonproteobacteria</taxon>
        <taxon>Campylobacterales</taxon>
        <taxon>Campylobacteraceae</taxon>
        <taxon>Campylobacter</taxon>
    </lineage>
</organism>
<keyword evidence="3" id="KW-0788">Thiol protease</keyword>
<gene>
    <name evidence="6" type="ORF">CRECT_1123</name>
</gene>
<evidence type="ECO:0000256" key="2">
    <source>
        <dbReference type="ARBA" id="ARBA00022801"/>
    </source>
</evidence>
<evidence type="ECO:0000256" key="3">
    <source>
        <dbReference type="ARBA" id="ARBA00022807"/>
    </source>
</evidence>
<dbReference type="GO" id="GO:0008234">
    <property type="term" value="F:cysteine-type peptidase activity"/>
    <property type="evidence" value="ECO:0007669"/>
    <property type="project" value="UniProtKB-KW"/>
</dbReference>
<evidence type="ECO:0000256" key="1">
    <source>
        <dbReference type="ARBA" id="ARBA00022670"/>
    </source>
</evidence>
<proteinExistence type="predicted"/>
<dbReference type="Pfam" id="PF00877">
    <property type="entry name" value="NLPC_P60"/>
    <property type="match status" value="1"/>
</dbReference>
<evidence type="ECO:0000313" key="6">
    <source>
        <dbReference type="EMBL" id="QCD46784.1"/>
    </source>
</evidence>
<keyword evidence="4" id="KW-0732">Signal</keyword>
<protein>
    <submittedName>
        <fullName evidence="6">Putative lipoprotein</fullName>
    </submittedName>
</protein>
<dbReference type="RefSeq" id="WP_004320697.1">
    <property type="nucleotide sequence ID" value="NZ_CP012543.1"/>
</dbReference>
<evidence type="ECO:0000313" key="7">
    <source>
        <dbReference type="Proteomes" id="UP000502377"/>
    </source>
</evidence>
<dbReference type="EMBL" id="CP012543">
    <property type="protein sequence ID" value="QCD46784.1"/>
    <property type="molecule type" value="Genomic_DNA"/>
</dbReference>
<dbReference type="GO" id="GO:0006508">
    <property type="term" value="P:proteolysis"/>
    <property type="evidence" value="ECO:0007669"/>
    <property type="project" value="UniProtKB-KW"/>
</dbReference>
<keyword evidence="6" id="KW-0449">Lipoprotein</keyword>
<keyword evidence="1" id="KW-0645">Protease</keyword>
<dbReference type="AlphaFoldDB" id="A0A6G5QMG6"/>
<evidence type="ECO:0000256" key="4">
    <source>
        <dbReference type="SAM" id="SignalP"/>
    </source>
</evidence>
<feature type="chain" id="PRO_5026300023" evidence="4">
    <location>
        <begin position="24"/>
        <end position="219"/>
    </location>
</feature>
<dbReference type="InterPro" id="IPR000064">
    <property type="entry name" value="NLP_P60_dom"/>
</dbReference>
<accession>A0A6G5QMG6</accession>
<evidence type="ECO:0000259" key="5">
    <source>
        <dbReference type="Pfam" id="PF00877"/>
    </source>
</evidence>
<reference evidence="6 7" key="1">
    <citation type="submission" date="2016-07" db="EMBL/GenBank/DDBJ databases">
        <title>Comparative genomics of the Campylobacter concisus group.</title>
        <authorList>
            <person name="Miller W.G."/>
            <person name="Yee E."/>
            <person name="Chapman M.H."/>
            <person name="Huynh S."/>
            <person name="Bono J.L."/>
            <person name="On S.L.W."/>
            <person name="StLeger J."/>
            <person name="Foster G."/>
            <person name="Parker C.T."/>
        </authorList>
    </citation>
    <scope>NUCLEOTIDE SEQUENCE [LARGE SCALE GENOMIC DNA]</scope>
    <source>
        <strain evidence="6 7">ATCC 33238</strain>
    </source>
</reference>